<dbReference type="PANTHER" id="PTHR12729:SF1">
    <property type="entry name" value="TRNAHIS GUANYLYLTRANSFERASE CATALYTIC DOMAIN-CONTAINING PROTEIN"/>
    <property type="match status" value="1"/>
</dbReference>
<dbReference type="GO" id="GO:0006400">
    <property type="term" value="P:tRNA modification"/>
    <property type="evidence" value="ECO:0007669"/>
    <property type="project" value="InterPro"/>
</dbReference>
<dbReference type="Pfam" id="PF04446">
    <property type="entry name" value="Thg1"/>
    <property type="match status" value="1"/>
</dbReference>
<dbReference type="GO" id="GO:0000287">
    <property type="term" value="F:magnesium ion binding"/>
    <property type="evidence" value="ECO:0007669"/>
    <property type="project" value="InterPro"/>
</dbReference>
<accession>A0A507EV79</accession>
<dbReference type="Gene3D" id="3.30.70.3000">
    <property type="match status" value="1"/>
</dbReference>
<dbReference type="InterPro" id="IPR038469">
    <property type="entry name" value="tRNAHis_GuaTrfase_Thg1_sf"/>
</dbReference>
<dbReference type="Proteomes" id="UP000320333">
    <property type="component" value="Unassembled WGS sequence"/>
</dbReference>
<dbReference type="GO" id="GO:0008193">
    <property type="term" value="F:tRNA guanylyltransferase activity"/>
    <property type="evidence" value="ECO:0007669"/>
    <property type="project" value="InterPro"/>
</dbReference>
<keyword evidence="5" id="KW-1185">Reference proteome</keyword>
<feature type="domain" description="tRNAHis guanylyltransferase catalytic" evidence="3">
    <location>
        <begin position="33"/>
        <end position="198"/>
    </location>
</feature>
<sequence length="337" mass="37820">MSLTSALESLQSMYTQELGPRLKAIEDAFDAPPVPASKPFVIRADGVAFSTFTRGLVKPFDYRLKDAMVATTVDLMARFQPLCAYHHSDEISLIYPAAMPDASDNYDESGVLVPPMDVDSTDSAALNTSNKTKKQKHVEKTHMYSGRVQKLASVVASYASARLNYHLSLYDWSDRPNHVAARMKGHEAYFDGRVVPLPNMASAMDCIFWRSNFDGFRNSVSGVAQFHFSHSELQGKNLRQLLEMLSTKNVDVMETYGPKYLFGTWIKKELYTVSKDELEPEIAKRLADGAVVVRKRFRTGSFNWADFSASDRVRFIAAKTWPTYAAAPPKDDLKESK</sequence>
<evidence type="ECO:0000259" key="3">
    <source>
        <dbReference type="Pfam" id="PF04446"/>
    </source>
</evidence>
<evidence type="ECO:0000313" key="4">
    <source>
        <dbReference type="EMBL" id="TPX67136.1"/>
    </source>
</evidence>
<dbReference type="AlphaFoldDB" id="A0A507EV79"/>
<name>A0A507EV79_9FUNG</name>
<dbReference type="OrthoDB" id="5959761at2759"/>
<evidence type="ECO:0000256" key="1">
    <source>
        <dbReference type="ARBA" id="ARBA00015443"/>
    </source>
</evidence>
<dbReference type="InterPro" id="IPR024956">
    <property type="entry name" value="tRNAHis_GuaTrfase_cat"/>
</dbReference>
<organism evidence="4 5">
    <name type="scientific">Chytriomyces confervae</name>
    <dbReference type="NCBI Taxonomy" id="246404"/>
    <lineage>
        <taxon>Eukaryota</taxon>
        <taxon>Fungi</taxon>
        <taxon>Fungi incertae sedis</taxon>
        <taxon>Chytridiomycota</taxon>
        <taxon>Chytridiomycota incertae sedis</taxon>
        <taxon>Chytridiomycetes</taxon>
        <taxon>Chytridiales</taxon>
        <taxon>Chytriomycetaceae</taxon>
        <taxon>Chytriomyces</taxon>
    </lineage>
</organism>
<dbReference type="PANTHER" id="PTHR12729">
    <property type="entry name" value="TRNA(HIS) GUANYLYLTRANSFERASE-RELATED"/>
    <property type="match status" value="1"/>
</dbReference>
<evidence type="ECO:0000313" key="5">
    <source>
        <dbReference type="Proteomes" id="UP000320333"/>
    </source>
</evidence>
<proteinExistence type="predicted"/>
<comment type="caution">
    <text evidence="4">The sequence shown here is derived from an EMBL/GenBank/DDBJ whole genome shotgun (WGS) entry which is preliminary data.</text>
</comment>
<dbReference type="InterPro" id="IPR007537">
    <property type="entry name" value="tRNAHis_GuaTrfase_Thg1"/>
</dbReference>
<dbReference type="EMBL" id="QEAP01000412">
    <property type="protein sequence ID" value="TPX67136.1"/>
    <property type="molecule type" value="Genomic_DNA"/>
</dbReference>
<reference evidence="4 5" key="1">
    <citation type="journal article" date="2019" name="Sci. Rep.">
        <title>Comparative genomics of chytrid fungi reveal insights into the obligate biotrophic and pathogenic lifestyle of Synchytrium endobioticum.</title>
        <authorList>
            <person name="van de Vossenberg B.T.L.H."/>
            <person name="Warris S."/>
            <person name="Nguyen H.D.T."/>
            <person name="van Gent-Pelzer M.P.E."/>
            <person name="Joly D.L."/>
            <person name="van de Geest H.C."/>
            <person name="Bonants P.J.M."/>
            <person name="Smith D.S."/>
            <person name="Levesque C.A."/>
            <person name="van der Lee T.A.J."/>
        </authorList>
    </citation>
    <scope>NUCLEOTIDE SEQUENCE [LARGE SCALE GENOMIC DNA]</scope>
    <source>
        <strain evidence="4 5">CBS 675.73</strain>
    </source>
</reference>
<protein>
    <recommendedName>
        <fullName evidence="1">tRNA(His) guanylyltransferase</fullName>
    </recommendedName>
    <alternativeName>
        <fullName evidence="2">tRNA-histidine guanylyltransferase</fullName>
    </alternativeName>
</protein>
<gene>
    <name evidence="4" type="ORF">CcCBS67573_g07609</name>
</gene>
<evidence type="ECO:0000256" key="2">
    <source>
        <dbReference type="ARBA" id="ARBA00032480"/>
    </source>
</evidence>